<evidence type="ECO:0000313" key="2">
    <source>
        <dbReference type="EMBL" id="KAJ3443019.1"/>
    </source>
</evidence>
<protein>
    <submittedName>
        <fullName evidence="2">Uncharacterized protein</fullName>
    </submittedName>
</protein>
<feature type="region of interest" description="Disordered" evidence="1">
    <location>
        <begin position="230"/>
        <end position="260"/>
    </location>
</feature>
<feature type="compositionally biased region" description="Basic residues" evidence="1">
    <location>
        <begin position="130"/>
        <end position="145"/>
    </location>
</feature>
<feature type="compositionally biased region" description="Basic and acidic residues" evidence="1">
    <location>
        <begin position="146"/>
        <end position="155"/>
    </location>
</feature>
<reference evidence="2" key="1">
    <citation type="submission" date="2022-08" db="EMBL/GenBank/DDBJ databases">
        <title>Novel sulphate-reducing endosymbionts in the free-living metamonad Anaeramoeba.</title>
        <authorList>
            <person name="Jerlstrom-Hultqvist J."/>
            <person name="Cepicka I."/>
            <person name="Gallot-Lavallee L."/>
            <person name="Salas-Leiva D."/>
            <person name="Curtis B.A."/>
            <person name="Zahonova K."/>
            <person name="Pipaliya S."/>
            <person name="Dacks J."/>
            <person name="Roger A.J."/>
        </authorList>
    </citation>
    <scope>NUCLEOTIDE SEQUENCE</scope>
    <source>
        <strain evidence="2">Busselton2</strain>
    </source>
</reference>
<evidence type="ECO:0000313" key="3">
    <source>
        <dbReference type="Proteomes" id="UP001146793"/>
    </source>
</evidence>
<accession>A0AAV7ZT47</accession>
<proteinExistence type="predicted"/>
<gene>
    <name evidence="2" type="ORF">M0812_12776</name>
</gene>
<feature type="region of interest" description="Disordered" evidence="1">
    <location>
        <begin position="130"/>
        <end position="166"/>
    </location>
</feature>
<dbReference type="EMBL" id="JANTQA010000026">
    <property type="protein sequence ID" value="KAJ3443019.1"/>
    <property type="molecule type" value="Genomic_DNA"/>
</dbReference>
<dbReference type="Proteomes" id="UP001146793">
    <property type="component" value="Unassembled WGS sequence"/>
</dbReference>
<name>A0AAV7ZT47_9EUKA</name>
<sequence>MTEPQLSSKLSELPNLELIKEQFKEFKNFNSRLTGMILLCPQSFVGLKPQFLQKEWINSYKKGRIVTHFNQIKILRQSVLDMAILTGKGQRSIERGITMFFKRSYNFDNINPYGKHWFIFGSASHKKEVKKKNIKKKIHKPKKQTKNKESKEQTKQTKNNFGVGAQKPGIEQQNAQQFTKKNVCDLDQKITKESPERGRGKKFVSQQLKVKRKDKQNPKFINSELTKTNTKNTRSFPKKCENMANQGTRKRTKHVNSQANEFPKKRKLLNQNFQNSSDLEQPILQPFFQRSSYTQLFKNNDLDMNTNFDLPQITTLPSSTLLFHEGINDDYLNKFPNFFPKQQNWFADNYYHYQIDEFIHHFDFVESRNVILQSWFI</sequence>
<dbReference type="AlphaFoldDB" id="A0AAV7ZT47"/>
<comment type="caution">
    <text evidence="2">The sequence shown here is derived from an EMBL/GenBank/DDBJ whole genome shotgun (WGS) entry which is preliminary data.</text>
</comment>
<evidence type="ECO:0000256" key="1">
    <source>
        <dbReference type="SAM" id="MobiDB-lite"/>
    </source>
</evidence>
<organism evidence="2 3">
    <name type="scientific">Anaeramoeba flamelloides</name>
    <dbReference type="NCBI Taxonomy" id="1746091"/>
    <lineage>
        <taxon>Eukaryota</taxon>
        <taxon>Metamonada</taxon>
        <taxon>Anaeramoebidae</taxon>
        <taxon>Anaeramoeba</taxon>
    </lineage>
</organism>